<keyword evidence="2" id="KW-1185">Reference proteome</keyword>
<name>A0ABS4WH01_9MICC</name>
<gene>
    <name evidence="1" type="ORF">JOF46_003397</name>
</gene>
<sequence length="67" mass="7050">MRLGAPTGSAWFLGGLPAHRAGSPPKYFAGAGRIRLSRADAYSEAGHYRESLALESGPPAPEPRALM</sequence>
<comment type="caution">
    <text evidence="1">The sequence shown here is derived from an EMBL/GenBank/DDBJ whole genome shotgun (WGS) entry which is preliminary data.</text>
</comment>
<reference evidence="1 2" key="1">
    <citation type="submission" date="2021-03" db="EMBL/GenBank/DDBJ databases">
        <title>Sequencing the genomes of 1000 actinobacteria strains.</title>
        <authorList>
            <person name="Klenk H.-P."/>
        </authorList>
    </citation>
    <scope>NUCLEOTIDE SEQUENCE [LARGE SCALE GENOMIC DNA]</scope>
    <source>
        <strain evidence="1 2">DSM 15454</strain>
    </source>
</reference>
<evidence type="ECO:0000313" key="2">
    <source>
        <dbReference type="Proteomes" id="UP000766570"/>
    </source>
</evidence>
<organism evidence="1 2">
    <name type="scientific">Paeniglutamicibacter psychrophenolicus</name>
    <dbReference type="NCBI Taxonomy" id="257454"/>
    <lineage>
        <taxon>Bacteria</taxon>
        <taxon>Bacillati</taxon>
        <taxon>Actinomycetota</taxon>
        <taxon>Actinomycetes</taxon>
        <taxon>Micrococcales</taxon>
        <taxon>Micrococcaceae</taxon>
        <taxon>Paeniglutamicibacter</taxon>
    </lineage>
</organism>
<protein>
    <submittedName>
        <fullName evidence="1">Uncharacterized protein</fullName>
    </submittedName>
</protein>
<proteinExistence type="predicted"/>
<dbReference type="EMBL" id="JAGIOE010000001">
    <property type="protein sequence ID" value="MBP2375485.1"/>
    <property type="molecule type" value="Genomic_DNA"/>
</dbReference>
<dbReference type="Proteomes" id="UP000766570">
    <property type="component" value="Unassembled WGS sequence"/>
</dbReference>
<accession>A0ABS4WH01</accession>
<evidence type="ECO:0000313" key="1">
    <source>
        <dbReference type="EMBL" id="MBP2375485.1"/>
    </source>
</evidence>